<evidence type="ECO:0000256" key="1">
    <source>
        <dbReference type="SAM" id="MobiDB-lite"/>
    </source>
</evidence>
<dbReference type="InterPro" id="IPR007922">
    <property type="entry name" value="DciA-like"/>
</dbReference>
<dbReference type="EMBL" id="CP079216">
    <property type="protein sequence ID" value="QXT62922.1"/>
    <property type="molecule type" value="Genomic_DNA"/>
</dbReference>
<accession>A0ABX8SHP1</accession>
<evidence type="ECO:0000313" key="2">
    <source>
        <dbReference type="EMBL" id="QXT62922.1"/>
    </source>
</evidence>
<feature type="region of interest" description="Disordered" evidence="1">
    <location>
        <begin position="176"/>
        <end position="197"/>
    </location>
</feature>
<feature type="region of interest" description="Disordered" evidence="1">
    <location>
        <begin position="50"/>
        <end position="84"/>
    </location>
</feature>
<evidence type="ECO:0000313" key="3">
    <source>
        <dbReference type="Proteomes" id="UP000824504"/>
    </source>
</evidence>
<gene>
    <name evidence="2" type="ORF">KDB89_00040</name>
</gene>
<keyword evidence="3" id="KW-1185">Reference proteome</keyword>
<name>A0ABX8SHP1_9ACTN</name>
<dbReference type="Proteomes" id="UP000824504">
    <property type="component" value="Chromosome"/>
</dbReference>
<dbReference type="PANTHER" id="PTHR36456:SF1">
    <property type="entry name" value="UPF0232 PROTEIN SCO3875"/>
    <property type="match status" value="1"/>
</dbReference>
<dbReference type="Pfam" id="PF05258">
    <property type="entry name" value="DciA"/>
    <property type="match status" value="1"/>
</dbReference>
<proteinExistence type="predicted"/>
<sequence>MRSSPGGWARPSLGADGWRYARRVSEQHDPTGLELASEIARAAVEAAEYGVVLPEPAKPRTPRRPARPVEQQRSGAHPDDRDPQLIGNVLDQVVRERGWKKRISLSTVLRRWPDLVGESNAEHSKPVFYENGVLIVDCDSTSWATAMRYAASQLVAQLNRALGEQTVLRVEFRGPRAPSWKKGPRAVQGRGPRDTYG</sequence>
<organism evidence="2 3">
    <name type="scientific">Tessaracoccus palaemonis</name>
    <dbReference type="NCBI Taxonomy" id="2829499"/>
    <lineage>
        <taxon>Bacteria</taxon>
        <taxon>Bacillati</taxon>
        <taxon>Actinomycetota</taxon>
        <taxon>Actinomycetes</taxon>
        <taxon>Propionibacteriales</taxon>
        <taxon>Propionibacteriaceae</taxon>
        <taxon>Tessaracoccus</taxon>
    </lineage>
</organism>
<protein>
    <submittedName>
        <fullName evidence="2">DUF721 domain-containing protein</fullName>
    </submittedName>
</protein>
<dbReference type="PANTHER" id="PTHR36456">
    <property type="entry name" value="UPF0232 PROTEIN SCO3875"/>
    <property type="match status" value="1"/>
</dbReference>
<reference evidence="2 3" key="1">
    <citation type="submission" date="2021-07" db="EMBL/GenBank/DDBJ databases">
        <title>complete genome sequencing of Tessaracoccus sp.J1M15.</title>
        <authorList>
            <person name="Bae J.-W."/>
            <person name="Kim D.-y."/>
        </authorList>
    </citation>
    <scope>NUCLEOTIDE SEQUENCE [LARGE SCALE GENOMIC DNA]</scope>
    <source>
        <strain evidence="2 3">J1M15</strain>
    </source>
</reference>